<reference evidence="2" key="1">
    <citation type="submission" date="2022-11" db="UniProtKB">
        <authorList>
            <consortium name="WormBaseParasite"/>
        </authorList>
    </citation>
    <scope>IDENTIFICATION</scope>
</reference>
<evidence type="ECO:0000313" key="1">
    <source>
        <dbReference type="Proteomes" id="UP000887576"/>
    </source>
</evidence>
<sequence length="1043" mass="119096">MFGNLLKKNYKNETDEDEQELNLTDEEKEKLQFNEEKRREHISLYPIIVTFCLKIVQLDNHSDIRGIYLPQLLNAIMFTIKKHGCDSFGRDNLIALIAVCRQILIEINQNIITTIETGVDVDDDKTDDGKFKLSAKNSSARKKQQIDVDVDDDKTDDGKFKLSAKNSSARKKQQIDEQTKIENCLESCQELLIHVCEWYTKNRDRDKAGILLSMTTLLRDFSEFPFYCYDTDDSNKFLGLENLIPIMPTWMKSLQQVIDVSTWQISINDFDVRSKIVDLIICLYIRSLSLIEQHMASIGKDTFDYMKMATITTTAENKPSTTTLLFKPMLTEENLRSIDESKIFENVSKVLWNTLAMNTLANDHQMASFLLHRLHSRNINDMSSDVETIILNDLTTMDKDKSSEACRRFKKLWTLTRGSTHDNVYFGVPYKSFNRVIMVLLGQIGDDTKKNSSLKTLATSWFIDCAKHGDLPRILQMLGTMLLNPSTARVSIQYMQIQNRITNEQVKSMPKDINSLTLLTANGKQSFHHVCRDVSLIKNGTNSSVNCTTNAAWISDLKKYLLIPSLNTEQTFGFSPTLISASSSTTTTTTTPAAIKTHKRTISDIPQFDDEEIENESIGDYLYDSNIDPDVVDCLMNVIDNVIEHLEQEEHFDEVYQSIIDSNIKDEFVITGNFKNNDRRSLPANFDIPRKNDKREEQSKSLLIENNDKDDIKENINGIMKEPIIEKNIIHTPPQQPIIKRVKTGHRRQDSLQESIFSSGEKELRLFDPAELPTLTAPGDAKQPLLEEAQAHMLLYMESPSCVDLGRIQGVFKTLSLLMRTNKGASLGRMMVHCMAFNQTSILPQTITGSPCQLVEYLTRHYKAIQGEGFCSGEKELRLFDPAELPTLTAPGDAKQPLLEEAQAHMLLYMESPIEYLTRHYKAIQGEGFWYDLNGQNDSTKGRHCSFLELFCTVSLYYLRSYFLNSPISPISETELTTAWECKIAALDFFTDLLRELIALITDTKSREFVNFILQIYRSTKLQRCLISFLLTAVPVSRNINEA</sequence>
<organism evidence="1 2">
    <name type="scientific">Panagrolaimus sp. JU765</name>
    <dbReference type="NCBI Taxonomy" id="591449"/>
    <lineage>
        <taxon>Eukaryota</taxon>
        <taxon>Metazoa</taxon>
        <taxon>Ecdysozoa</taxon>
        <taxon>Nematoda</taxon>
        <taxon>Chromadorea</taxon>
        <taxon>Rhabditida</taxon>
        <taxon>Tylenchina</taxon>
        <taxon>Panagrolaimomorpha</taxon>
        <taxon>Panagrolaimoidea</taxon>
        <taxon>Panagrolaimidae</taxon>
        <taxon>Panagrolaimus</taxon>
    </lineage>
</organism>
<evidence type="ECO:0000313" key="2">
    <source>
        <dbReference type="WBParaSite" id="JU765_v2.g12024.t1"/>
    </source>
</evidence>
<proteinExistence type="predicted"/>
<protein>
    <submittedName>
        <fullName evidence="2">Telomere length regulation protein TEL2 homolog</fullName>
    </submittedName>
</protein>
<accession>A0AC34Q1M5</accession>
<dbReference type="Proteomes" id="UP000887576">
    <property type="component" value="Unplaced"/>
</dbReference>
<dbReference type="WBParaSite" id="JU765_v2.g12024.t1">
    <property type="protein sequence ID" value="JU765_v2.g12024.t1"/>
    <property type="gene ID" value="JU765_v2.g12024"/>
</dbReference>
<name>A0AC34Q1M5_9BILA</name>